<feature type="compositionally biased region" description="Polar residues" evidence="1">
    <location>
        <begin position="34"/>
        <end position="45"/>
    </location>
</feature>
<sequence>MTNEEKLKMTAPSGNFSWLNPPNTSALDEENKSDSYSSNKNLSQRESSRADTEYSFHTANTGSIPSLSDDEEHHIQNTPGLSKTRTASTVTDYELAAETEVGISNPLLQDSPVGSGSRTASISNSYPNSESVVAAAAAAAAIRSGLNDNDSDYEDLVDEEVEKAFKESPMKKEKSKKKHKRRSNRSSKGSSKSKPFNYDTLAKLLHATDGLVIGQEFNHLDMPSQEKYLVEQIIDSISRLSAGMMCNTNRYEQGCERLQKVVDMLEGFEA</sequence>
<feature type="region of interest" description="Disordered" evidence="1">
    <location>
        <begin position="164"/>
        <end position="195"/>
    </location>
</feature>
<organism evidence="2 3">
    <name type="scientific">Candida boidinii</name>
    <name type="common">Yeast</name>
    <dbReference type="NCBI Taxonomy" id="5477"/>
    <lineage>
        <taxon>Eukaryota</taxon>
        <taxon>Fungi</taxon>
        <taxon>Dikarya</taxon>
        <taxon>Ascomycota</taxon>
        <taxon>Saccharomycotina</taxon>
        <taxon>Pichiomycetes</taxon>
        <taxon>Pichiales</taxon>
        <taxon>Pichiaceae</taxon>
        <taxon>Ogataea</taxon>
        <taxon>Ogataea/Candida clade</taxon>
    </lineage>
</organism>
<dbReference type="EMBL" id="BSXN01000579">
    <property type="protein sequence ID" value="GME69109.1"/>
    <property type="molecule type" value="Genomic_DNA"/>
</dbReference>
<evidence type="ECO:0000313" key="3">
    <source>
        <dbReference type="Proteomes" id="UP001165120"/>
    </source>
</evidence>
<name>A0A9W6SXD1_CANBO</name>
<feature type="region of interest" description="Disordered" evidence="1">
    <location>
        <begin position="103"/>
        <end position="125"/>
    </location>
</feature>
<comment type="caution">
    <text evidence="2">The sequence shown here is derived from an EMBL/GenBank/DDBJ whole genome shotgun (WGS) entry which is preliminary data.</text>
</comment>
<dbReference type="Proteomes" id="UP001165120">
    <property type="component" value="Unassembled WGS sequence"/>
</dbReference>
<protein>
    <submittedName>
        <fullName evidence="2">Unnamed protein product</fullName>
    </submittedName>
</protein>
<evidence type="ECO:0000256" key="1">
    <source>
        <dbReference type="SAM" id="MobiDB-lite"/>
    </source>
</evidence>
<keyword evidence="3" id="KW-1185">Reference proteome</keyword>
<feature type="compositionally biased region" description="Polar residues" evidence="1">
    <location>
        <begin position="55"/>
        <end position="66"/>
    </location>
</feature>
<feature type="region of interest" description="Disordered" evidence="1">
    <location>
        <begin position="1"/>
        <end position="89"/>
    </location>
</feature>
<feature type="compositionally biased region" description="Basic residues" evidence="1">
    <location>
        <begin position="173"/>
        <end position="185"/>
    </location>
</feature>
<reference evidence="2" key="1">
    <citation type="submission" date="2023-04" db="EMBL/GenBank/DDBJ databases">
        <title>Candida boidinii NBRC 10035.</title>
        <authorList>
            <person name="Ichikawa N."/>
            <person name="Sato H."/>
            <person name="Tonouchi N."/>
        </authorList>
    </citation>
    <scope>NUCLEOTIDE SEQUENCE</scope>
    <source>
        <strain evidence="2">NBRC 10035</strain>
    </source>
</reference>
<gene>
    <name evidence="2" type="ORF">Cboi02_000208200</name>
</gene>
<evidence type="ECO:0000313" key="2">
    <source>
        <dbReference type="EMBL" id="GME69109.1"/>
    </source>
</evidence>
<accession>A0A9W6SXD1</accession>
<dbReference type="AlphaFoldDB" id="A0A9W6SXD1"/>
<feature type="compositionally biased region" description="Polar residues" evidence="1">
    <location>
        <begin position="106"/>
        <end position="125"/>
    </location>
</feature>
<feature type="compositionally biased region" description="Polar residues" evidence="1">
    <location>
        <begin position="12"/>
        <end position="26"/>
    </location>
</feature>
<feature type="compositionally biased region" description="Polar residues" evidence="1">
    <location>
        <begin position="76"/>
        <end position="89"/>
    </location>
</feature>
<proteinExistence type="predicted"/>